<evidence type="ECO:0000313" key="1">
    <source>
        <dbReference type="EMBL" id="OCF51090.1"/>
    </source>
</evidence>
<dbReference type="EMBL" id="CP144521">
    <property type="protein sequence ID" value="WWC68866.1"/>
    <property type="molecule type" value="Genomic_DNA"/>
</dbReference>
<proteinExistence type="predicted"/>
<evidence type="ECO:0000313" key="2">
    <source>
        <dbReference type="EMBL" id="WWC68866.1"/>
    </source>
</evidence>
<name>A0A1B9I6D7_9TREE</name>
<keyword evidence="3" id="KW-1185">Reference proteome</keyword>
<dbReference type="KEGG" id="kpin:30171525"/>
<reference evidence="2" key="2">
    <citation type="submission" date="2013-07" db="EMBL/GenBank/DDBJ databases">
        <authorList>
            <consortium name="The Broad Institute Genome Sequencing Platform"/>
            <person name="Cuomo C."/>
            <person name="Litvintseva A."/>
            <person name="Chen Y."/>
            <person name="Heitman J."/>
            <person name="Sun S."/>
            <person name="Springer D."/>
            <person name="Dromer F."/>
            <person name="Young S.K."/>
            <person name="Zeng Q."/>
            <person name="Gargeya S."/>
            <person name="Fitzgerald M."/>
            <person name="Abouelleil A."/>
            <person name="Alvarado L."/>
            <person name="Berlin A.M."/>
            <person name="Chapman S.B."/>
            <person name="Dewar J."/>
            <person name="Goldberg J."/>
            <person name="Griggs A."/>
            <person name="Gujja S."/>
            <person name="Hansen M."/>
            <person name="Howarth C."/>
            <person name="Imamovic A."/>
            <person name="Larimer J."/>
            <person name="McCowan C."/>
            <person name="Murphy C."/>
            <person name="Pearson M."/>
            <person name="Priest M."/>
            <person name="Roberts A."/>
            <person name="Saif S."/>
            <person name="Shea T."/>
            <person name="Sykes S."/>
            <person name="Wortman J."/>
            <person name="Nusbaum C."/>
            <person name="Birren B."/>
        </authorList>
    </citation>
    <scope>NUCLEOTIDE SEQUENCE</scope>
    <source>
        <strain evidence="2">CBS 10737</strain>
    </source>
</reference>
<reference evidence="1" key="1">
    <citation type="submission" date="2013-07" db="EMBL/GenBank/DDBJ databases">
        <title>The Genome Sequence of Cryptococcus pinus CBS10737.</title>
        <authorList>
            <consortium name="The Broad Institute Genome Sequencing Platform"/>
            <person name="Cuomo C."/>
            <person name="Litvintseva A."/>
            <person name="Chen Y."/>
            <person name="Heitman J."/>
            <person name="Sun S."/>
            <person name="Springer D."/>
            <person name="Dromer F."/>
            <person name="Young S.K."/>
            <person name="Zeng Q."/>
            <person name="Gargeya S."/>
            <person name="Fitzgerald M."/>
            <person name="Abouelleil A."/>
            <person name="Alvarado L."/>
            <person name="Berlin A.M."/>
            <person name="Chapman S.B."/>
            <person name="Dewar J."/>
            <person name="Goldberg J."/>
            <person name="Griggs A."/>
            <person name="Gujja S."/>
            <person name="Hansen M."/>
            <person name="Howarth C."/>
            <person name="Imamovic A."/>
            <person name="Larimer J."/>
            <person name="McCowan C."/>
            <person name="Murphy C."/>
            <person name="Pearson M."/>
            <person name="Priest M."/>
            <person name="Roberts A."/>
            <person name="Saif S."/>
            <person name="Shea T."/>
            <person name="Sykes S."/>
            <person name="Wortman J."/>
            <person name="Nusbaum C."/>
            <person name="Birren B."/>
        </authorList>
    </citation>
    <scope>NUCLEOTIDE SEQUENCE [LARGE SCALE GENOMIC DNA]</scope>
    <source>
        <strain evidence="1">CBS 10737</strain>
    </source>
</reference>
<gene>
    <name evidence="1" type="ORF">I206_03156</name>
    <name evidence="2" type="ORF">I206_102802</name>
</gene>
<sequence length="123" mass="13989">MSSSRQVYLDASQAISTLYTSNDPNAAGYLNQLLRQLTSRNSERPEVDETNTDANNERLKHNLLKSRKVYKDWMASGDFDDNGYQPDDDDGVVNIYRISDLKHGKMTFADGTVFTISEMSTRR</sequence>
<accession>A0A1B9I6D7</accession>
<dbReference type="EMBL" id="KI894009">
    <property type="protein sequence ID" value="OCF51090.1"/>
    <property type="molecule type" value="Genomic_DNA"/>
</dbReference>
<dbReference type="GeneID" id="30171525"/>
<reference evidence="1" key="3">
    <citation type="submission" date="2016-07" db="EMBL/GenBank/DDBJ databases">
        <title>Evolution of pathogenesis and genome organization in the Tremellales.</title>
        <authorList>
            <person name="Cuomo C."/>
            <person name="Litvintseva A."/>
            <person name="Heitman J."/>
            <person name="Chen Y."/>
            <person name="Sun S."/>
            <person name="Springer D."/>
            <person name="Dromer F."/>
            <person name="Young S."/>
            <person name="Zeng Q."/>
            <person name="Chapman S."/>
            <person name="Gujja S."/>
            <person name="Saif S."/>
            <person name="Birren B."/>
        </authorList>
    </citation>
    <scope>NUCLEOTIDE SEQUENCE</scope>
    <source>
        <strain evidence="1">CBS 10737</strain>
    </source>
</reference>
<evidence type="ECO:0000313" key="3">
    <source>
        <dbReference type="Proteomes" id="UP000094020"/>
    </source>
</evidence>
<dbReference type="AlphaFoldDB" id="A0A1B9I6D7"/>
<protein>
    <submittedName>
        <fullName evidence="1">Uncharacterized protein</fullName>
    </submittedName>
</protein>
<reference evidence="2" key="4">
    <citation type="submission" date="2024-02" db="EMBL/GenBank/DDBJ databases">
        <title>Comparative genomics of Cryptococcus and Kwoniella reveals pathogenesis evolution and contrasting modes of karyotype evolution via chromosome fusion or intercentromeric recombination.</title>
        <authorList>
            <person name="Coelho M.A."/>
            <person name="David-Palma M."/>
            <person name="Shea T."/>
            <person name="Bowers K."/>
            <person name="McGinley-Smith S."/>
            <person name="Mohammad A.W."/>
            <person name="Gnirke A."/>
            <person name="Yurkov A.M."/>
            <person name="Nowrousian M."/>
            <person name="Sun S."/>
            <person name="Cuomo C.A."/>
            <person name="Heitman J."/>
        </authorList>
    </citation>
    <scope>NUCLEOTIDE SEQUENCE</scope>
    <source>
        <strain evidence="2">CBS 10737</strain>
    </source>
</reference>
<dbReference type="Proteomes" id="UP000094020">
    <property type="component" value="Chromosome 3"/>
</dbReference>
<organism evidence="1">
    <name type="scientific">Kwoniella pini CBS 10737</name>
    <dbReference type="NCBI Taxonomy" id="1296096"/>
    <lineage>
        <taxon>Eukaryota</taxon>
        <taxon>Fungi</taxon>
        <taxon>Dikarya</taxon>
        <taxon>Basidiomycota</taxon>
        <taxon>Agaricomycotina</taxon>
        <taxon>Tremellomycetes</taxon>
        <taxon>Tremellales</taxon>
        <taxon>Cryptococcaceae</taxon>
        <taxon>Kwoniella</taxon>
    </lineage>
</organism>
<dbReference type="RefSeq" id="XP_019012309.1">
    <property type="nucleotide sequence ID" value="XM_019154906.1"/>
</dbReference>